<dbReference type="Pfam" id="PF00110">
    <property type="entry name" value="wnt"/>
    <property type="match status" value="1"/>
</dbReference>
<evidence type="ECO:0000256" key="3">
    <source>
        <dbReference type="ARBA" id="ARBA00022473"/>
    </source>
</evidence>
<organism evidence="12">
    <name type="scientific">Rhopilema esculentum</name>
    <dbReference type="NCBI Taxonomy" id="499914"/>
    <lineage>
        <taxon>Eukaryota</taxon>
        <taxon>Metazoa</taxon>
        <taxon>Cnidaria</taxon>
        <taxon>Scyphozoa</taxon>
        <taxon>Rhizostomeae</taxon>
        <taxon>Rhizostomatidae</taxon>
        <taxon>Rhopilema</taxon>
    </lineage>
</organism>
<dbReference type="GO" id="GO:0030182">
    <property type="term" value="P:neuron differentiation"/>
    <property type="evidence" value="ECO:0007669"/>
    <property type="project" value="TreeGrafter"/>
</dbReference>
<keyword evidence="9" id="KW-0449">Lipoprotein</keyword>
<dbReference type="PANTHER" id="PTHR12027">
    <property type="entry name" value="WNT RELATED"/>
    <property type="match status" value="1"/>
</dbReference>
<protein>
    <recommendedName>
        <fullName evidence="10">Protein Wnt</fullName>
    </recommendedName>
</protein>
<dbReference type="AlphaFoldDB" id="V9P9P4"/>
<name>V9P9P4_9CNID</name>
<dbReference type="InterPro" id="IPR005817">
    <property type="entry name" value="Wnt"/>
</dbReference>
<dbReference type="GO" id="GO:0005615">
    <property type="term" value="C:extracellular space"/>
    <property type="evidence" value="ECO:0007669"/>
    <property type="project" value="TreeGrafter"/>
</dbReference>
<dbReference type="CDD" id="cd19337">
    <property type="entry name" value="Wnt_Wnt5"/>
    <property type="match status" value="1"/>
</dbReference>
<evidence type="ECO:0000256" key="4">
    <source>
        <dbReference type="ARBA" id="ARBA00022525"/>
    </source>
</evidence>
<comment type="function">
    <text evidence="10">Ligand for members of the frizzled family of seven transmembrane receptors.</text>
</comment>
<keyword evidence="11" id="KW-0732">Signal</keyword>
<dbReference type="GO" id="GO:0045165">
    <property type="term" value="P:cell fate commitment"/>
    <property type="evidence" value="ECO:0007669"/>
    <property type="project" value="TreeGrafter"/>
</dbReference>
<feature type="chain" id="PRO_5004780182" description="Protein Wnt" evidence="11">
    <location>
        <begin position="21"/>
        <end position="353"/>
    </location>
</feature>
<dbReference type="GO" id="GO:0005109">
    <property type="term" value="F:frizzled binding"/>
    <property type="evidence" value="ECO:0007669"/>
    <property type="project" value="TreeGrafter"/>
</dbReference>
<evidence type="ECO:0000256" key="9">
    <source>
        <dbReference type="ARBA" id="ARBA00023288"/>
    </source>
</evidence>
<dbReference type="EMBL" id="KC291938">
    <property type="protein sequence ID" value="AGW25595.1"/>
    <property type="molecule type" value="mRNA"/>
</dbReference>
<dbReference type="SMART" id="SM00097">
    <property type="entry name" value="WNT1"/>
    <property type="match status" value="1"/>
</dbReference>
<keyword evidence="4" id="KW-0964">Secreted</keyword>
<comment type="similarity">
    <text evidence="2 10">Belongs to the Wnt family.</text>
</comment>
<evidence type="ECO:0000256" key="1">
    <source>
        <dbReference type="ARBA" id="ARBA00004498"/>
    </source>
</evidence>
<evidence type="ECO:0000256" key="5">
    <source>
        <dbReference type="ARBA" id="ARBA00022530"/>
    </source>
</evidence>
<dbReference type="FunFam" id="3.30.2460.20:FF:000001">
    <property type="entry name" value="Wnt homolog"/>
    <property type="match status" value="1"/>
</dbReference>
<proteinExistence type="evidence at transcript level"/>
<evidence type="ECO:0000256" key="2">
    <source>
        <dbReference type="ARBA" id="ARBA00005683"/>
    </source>
</evidence>
<dbReference type="PRINTS" id="PR01349">
    <property type="entry name" value="WNTPROTEIN"/>
</dbReference>
<evidence type="ECO:0000256" key="11">
    <source>
        <dbReference type="SAM" id="SignalP"/>
    </source>
</evidence>
<dbReference type="PANTHER" id="PTHR12027:SF77">
    <property type="entry name" value="PROTEIN WNT-5"/>
    <property type="match status" value="1"/>
</dbReference>
<evidence type="ECO:0000313" key="12">
    <source>
        <dbReference type="EMBL" id="AGW25595.1"/>
    </source>
</evidence>
<reference evidence="12" key="1">
    <citation type="submission" date="2012-12" db="EMBL/GenBank/DDBJ databases">
        <authorList>
            <person name="Zhu L."/>
        </authorList>
    </citation>
    <scope>NUCLEOTIDE SEQUENCE</scope>
</reference>
<keyword evidence="8" id="KW-0325">Glycoprotein</keyword>
<keyword evidence="7" id="KW-1015">Disulfide bond</keyword>
<dbReference type="GO" id="GO:0060070">
    <property type="term" value="P:canonical Wnt signaling pathway"/>
    <property type="evidence" value="ECO:0007669"/>
    <property type="project" value="TreeGrafter"/>
</dbReference>
<dbReference type="GO" id="GO:0005125">
    <property type="term" value="F:cytokine activity"/>
    <property type="evidence" value="ECO:0007669"/>
    <property type="project" value="TreeGrafter"/>
</dbReference>
<evidence type="ECO:0000256" key="10">
    <source>
        <dbReference type="RuleBase" id="RU003500"/>
    </source>
</evidence>
<feature type="signal peptide" evidence="11">
    <location>
        <begin position="1"/>
        <end position="20"/>
    </location>
</feature>
<evidence type="ECO:0000256" key="7">
    <source>
        <dbReference type="ARBA" id="ARBA00023157"/>
    </source>
</evidence>
<dbReference type="InterPro" id="IPR043158">
    <property type="entry name" value="Wnt_C"/>
</dbReference>
<keyword evidence="3 10" id="KW-0217">Developmental protein</keyword>
<dbReference type="Gene3D" id="3.30.2460.20">
    <property type="match status" value="1"/>
</dbReference>
<gene>
    <name evidence="12" type="primary">Wnt5</name>
</gene>
<evidence type="ECO:0000256" key="6">
    <source>
        <dbReference type="ARBA" id="ARBA00022687"/>
    </source>
</evidence>
<comment type="subcellular location">
    <subcellularLocation>
        <location evidence="1 10">Secreted</location>
        <location evidence="1 10">Extracellular space</location>
        <location evidence="1 10">Extracellular matrix</location>
    </subcellularLocation>
</comment>
<accession>V9P9P4</accession>
<evidence type="ECO:0000256" key="8">
    <source>
        <dbReference type="ARBA" id="ARBA00023180"/>
    </source>
</evidence>
<keyword evidence="5" id="KW-0272">Extracellular matrix</keyword>
<keyword evidence="6 10" id="KW-0879">Wnt signaling pathway</keyword>
<sequence>MGNFVFNAVFLLVLLSGVHSFIIKPLSICSARRGLSQRQVKLCNEYRNHMQFIVDGTKMALDECQRQFKDRRWNCTFPLNHMRGFIPYIPKGHREASFVHAIVSAGTFHAVSRACMEAKLTSHCHCSQEARPDSLRKSFLWAGCGDNLPYGYSFSKLFMDAREQLGSDATQDIQKISRVLMNLHNNEAGRRALMENSFVQCRCHGLIKGCATKTCYRQLKPFKAVGEFLKDQYASGIESEISQKRAPVHDGEMELKLREKYPQYQKISKRNLVYLEESPNYCLKDMSLGSLGTKGRQCNRTSEGLNSCSLLCCGRGFHVKRQLTRESCACQFIWCCHLKCQTCEVEKNMHYCK</sequence>